<accession>A0A8S3ZGT0</accession>
<keyword evidence="6" id="KW-1185">Reference proteome</keyword>
<dbReference type="InterPro" id="IPR001079">
    <property type="entry name" value="Galectin_CRD"/>
</dbReference>
<dbReference type="OrthoDB" id="6147920at2759"/>
<dbReference type="PROSITE" id="PS51304">
    <property type="entry name" value="GALECTIN"/>
    <property type="match status" value="1"/>
</dbReference>
<dbReference type="CDD" id="cd00070">
    <property type="entry name" value="GLECT"/>
    <property type="match status" value="1"/>
</dbReference>
<feature type="non-terminal residue" evidence="5">
    <location>
        <position position="1"/>
    </location>
</feature>
<dbReference type="FunFam" id="2.60.120.200:FF:000124">
    <property type="entry name" value="Galectin-4"/>
    <property type="match status" value="1"/>
</dbReference>
<dbReference type="PANTHER" id="PTHR11346:SF147">
    <property type="entry name" value="GALECTIN"/>
    <property type="match status" value="1"/>
</dbReference>
<dbReference type="AlphaFoldDB" id="A0A8S3ZGT0"/>
<dbReference type="Proteomes" id="UP000678393">
    <property type="component" value="Unassembled WGS sequence"/>
</dbReference>
<dbReference type="InterPro" id="IPR013320">
    <property type="entry name" value="ConA-like_dom_sf"/>
</dbReference>
<evidence type="ECO:0000313" key="6">
    <source>
        <dbReference type="Proteomes" id="UP000678393"/>
    </source>
</evidence>
<dbReference type="PANTHER" id="PTHR11346">
    <property type="entry name" value="GALECTIN"/>
    <property type="match status" value="1"/>
</dbReference>
<dbReference type="Pfam" id="PF00337">
    <property type="entry name" value="Gal-bind_lectin"/>
    <property type="match status" value="1"/>
</dbReference>
<evidence type="ECO:0000256" key="2">
    <source>
        <dbReference type="ARBA" id="ARBA00022737"/>
    </source>
</evidence>
<keyword evidence="2" id="KW-0677">Repeat</keyword>
<dbReference type="Gene3D" id="2.60.120.200">
    <property type="match status" value="1"/>
</dbReference>
<sequence>MTTMGAKRDIINIPYSGYIPGGISVGTDVVISGRPNPDFTRFSINLCAGPTHDSDTALHFNPRFNEGKVVRNHKQGGSWGMEETSGGMPFRRGHNFEFHMKVEAQCYKITINNKHFCNFHHRIPKEKVQYLYIEGDVTISFIQFRGQGG</sequence>
<gene>
    <name evidence="5" type="ORF">CUNI_LOCUS11864</name>
</gene>
<name>A0A8S3ZGT0_9EUPU</name>
<evidence type="ECO:0000256" key="3">
    <source>
        <dbReference type="RuleBase" id="RU102079"/>
    </source>
</evidence>
<keyword evidence="1 3" id="KW-0430">Lectin</keyword>
<proteinExistence type="predicted"/>
<dbReference type="GO" id="GO:0030246">
    <property type="term" value="F:carbohydrate binding"/>
    <property type="evidence" value="ECO:0007669"/>
    <property type="project" value="UniProtKB-UniRule"/>
</dbReference>
<evidence type="ECO:0000313" key="5">
    <source>
        <dbReference type="EMBL" id="CAG5126306.1"/>
    </source>
</evidence>
<organism evidence="5 6">
    <name type="scientific">Candidula unifasciata</name>
    <dbReference type="NCBI Taxonomy" id="100452"/>
    <lineage>
        <taxon>Eukaryota</taxon>
        <taxon>Metazoa</taxon>
        <taxon>Spiralia</taxon>
        <taxon>Lophotrochozoa</taxon>
        <taxon>Mollusca</taxon>
        <taxon>Gastropoda</taxon>
        <taxon>Heterobranchia</taxon>
        <taxon>Euthyneura</taxon>
        <taxon>Panpulmonata</taxon>
        <taxon>Eupulmonata</taxon>
        <taxon>Stylommatophora</taxon>
        <taxon>Helicina</taxon>
        <taxon>Helicoidea</taxon>
        <taxon>Geomitridae</taxon>
        <taxon>Candidula</taxon>
    </lineage>
</organism>
<feature type="domain" description="Galectin" evidence="4">
    <location>
        <begin position="15"/>
        <end position="145"/>
    </location>
</feature>
<dbReference type="InterPro" id="IPR044156">
    <property type="entry name" value="Galectin-like"/>
</dbReference>
<dbReference type="SMART" id="SM00908">
    <property type="entry name" value="Gal-bind_lectin"/>
    <property type="match status" value="1"/>
</dbReference>
<evidence type="ECO:0000256" key="1">
    <source>
        <dbReference type="ARBA" id="ARBA00022734"/>
    </source>
</evidence>
<reference evidence="5" key="1">
    <citation type="submission" date="2021-04" db="EMBL/GenBank/DDBJ databases">
        <authorList>
            <consortium name="Molecular Ecology Group"/>
        </authorList>
    </citation>
    <scope>NUCLEOTIDE SEQUENCE</scope>
</reference>
<dbReference type="SMART" id="SM00276">
    <property type="entry name" value="GLECT"/>
    <property type="match status" value="1"/>
</dbReference>
<protein>
    <recommendedName>
        <fullName evidence="3">Galectin</fullName>
    </recommendedName>
</protein>
<dbReference type="EMBL" id="CAJHNH020002324">
    <property type="protein sequence ID" value="CAG5126306.1"/>
    <property type="molecule type" value="Genomic_DNA"/>
</dbReference>
<dbReference type="SUPFAM" id="SSF49899">
    <property type="entry name" value="Concanavalin A-like lectins/glucanases"/>
    <property type="match status" value="1"/>
</dbReference>
<evidence type="ECO:0000259" key="4">
    <source>
        <dbReference type="PROSITE" id="PS51304"/>
    </source>
</evidence>
<comment type="caution">
    <text evidence="5">The sequence shown here is derived from an EMBL/GenBank/DDBJ whole genome shotgun (WGS) entry which is preliminary data.</text>
</comment>